<reference evidence="4 5" key="1">
    <citation type="submission" date="2018-04" db="EMBL/GenBank/DDBJ databases">
        <authorList>
            <person name="Vogel A."/>
        </authorList>
    </citation>
    <scope>NUCLEOTIDE SEQUENCE [LARGE SCALE GENOMIC DNA]</scope>
</reference>
<proteinExistence type="predicted"/>
<keyword evidence="1" id="KW-0175">Coiled coil</keyword>
<protein>
    <recommendedName>
        <fullName evidence="3">No apical meristem-associated C-terminal domain-containing protein</fullName>
    </recommendedName>
</protein>
<evidence type="ECO:0000313" key="4">
    <source>
        <dbReference type="EMBL" id="VFR03667.1"/>
    </source>
</evidence>
<evidence type="ECO:0000256" key="1">
    <source>
        <dbReference type="SAM" id="Coils"/>
    </source>
</evidence>
<name>A0A484NUB3_9ASTE</name>
<gene>
    <name evidence="4" type="ORF">CCAM_LOCUS45442</name>
</gene>
<feature type="domain" description="No apical meristem-associated C-terminal" evidence="3">
    <location>
        <begin position="91"/>
        <end position="233"/>
    </location>
</feature>
<feature type="compositionally biased region" description="Polar residues" evidence="2">
    <location>
        <begin position="47"/>
        <end position="57"/>
    </location>
</feature>
<feature type="coiled-coil region" evidence="1">
    <location>
        <begin position="190"/>
        <end position="219"/>
    </location>
</feature>
<dbReference type="Proteomes" id="UP000595140">
    <property type="component" value="Unassembled WGS sequence"/>
</dbReference>
<organism evidence="4 5">
    <name type="scientific">Cuscuta campestris</name>
    <dbReference type="NCBI Taxonomy" id="132261"/>
    <lineage>
        <taxon>Eukaryota</taxon>
        <taxon>Viridiplantae</taxon>
        <taxon>Streptophyta</taxon>
        <taxon>Embryophyta</taxon>
        <taxon>Tracheophyta</taxon>
        <taxon>Spermatophyta</taxon>
        <taxon>Magnoliopsida</taxon>
        <taxon>eudicotyledons</taxon>
        <taxon>Gunneridae</taxon>
        <taxon>Pentapetalae</taxon>
        <taxon>asterids</taxon>
        <taxon>lamiids</taxon>
        <taxon>Solanales</taxon>
        <taxon>Convolvulaceae</taxon>
        <taxon>Cuscuteae</taxon>
        <taxon>Cuscuta</taxon>
        <taxon>Cuscuta subgen. Grammica</taxon>
        <taxon>Cuscuta sect. Cleistogrammica</taxon>
    </lineage>
</organism>
<feature type="region of interest" description="Disordered" evidence="2">
    <location>
        <begin position="124"/>
        <end position="176"/>
    </location>
</feature>
<feature type="region of interest" description="Disordered" evidence="2">
    <location>
        <begin position="33"/>
        <end position="79"/>
    </location>
</feature>
<evidence type="ECO:0000256" key="2">
    <source>
        <dbReference type="SAM" id="MobiDB-lite"/>
    </source>
</evidence>
<dbReference type="Pfam" id="PF14303">
    <property type="entry name" value="NAM-associated"/>
    <property type="match status" value="1"/>
</dbReference>
<dbReference type="AlphaFoldDB" id="A0A484NUB3"/>
<evidence type="ECO:0000259" key="3">
    <source>
        <dbReference type="Pfam" id="PF14303"/>
    </source>
</evidence>
<keyword evidence="5" id="KW-1185">Reference proteome</keyword>
<accession>A0A484NUB3</accession>
<sequence>MNPSGSGFVPDDLPPSDAAMWFYQEWGDRPPIYETQQSGYVDRETVPETQLEPSGSKKSTRRRSHKAKSTLTEAARSIQKWTPEEEVPIDLWGILSRSPKWQQLNNPDGGSLRKRSTVDAEVEIDETIGSTDQIPPFNVADSDDEDPIPRPIGRKKEKSIASGSGGSASVSASPRDEIGRAMIEQLRAFNLQEQERLKLKEKELKLKEQEGEMKVMQTDPGTLSEFGRMIYEQRMREIKEKYNLP</sequence>
<evidence type="ECO:0000313" key="5">
    <source>
        <dbReference type="Proteomes" id="UP000595140"/>
    </source>
</evidence>
<dbReference type="EMBL" id="OOIL02006896">
    <property type="protein sequence ID" value="VFR03667.1"/>
    <property type="molecule type" value="Genomic_DNA"/>
</dbReference>
<dbReference type="OrthoDB" id="1304017at2759"/>
<dbReference type="InterPro" id="IPR029466">
    <property type="entry name" value="NAM-associated_C"/>
</dbReference>
<feature type="compositionally biased region" description="Basic residues" evidence="2">
    <location>
        <begin position="58"/>
        <end position="68"/>
    </location>
</feature>